<comment type="caution">
    <text evidence="1">The sequence shown here is derived from an EMBL/GenBank/DDBJ whole genome shotgun (WGS) entry which is preliminary data.</text>
</comment>
<gene>
    <name evidence="1" type="ORF">Poly59_39190</name>
</gene>
<evidence type="ECO:0000313" key="1">
    <source>
        <dbReference type="EMBL" id="TWU49305.1"/>
    </source>
</evidence>
<evidence type="ECO:0000313" key="2">
    <source>
        <dbReference type="Proteomes" id="UP000317977"/>
    </source>
</evidence>
<reference evidence="1 2" key="1">
    <citation type="submission" date="2019-02" db="EMBL/GenBank/DDBJ databases">
        <title>Deep-cultivation of Planctomycetes and their phenomic and genomic characterization uncovers novel biology.</title>
        <authorList>
            <person name="Wiegand S."/>
            <person name="Jogler M."/>
            <person name="Boedeker C."/>
            <person name="Pinto D."/>
            <person name="Vollmers J."/>
            <person name="Rivas-Marin E."/>
            <person name="Kohn T."/>
            <person name="Peeters S.H."/>
            <person name="Heuer A."/>
            <person name="Rast P."/>
            <person name="Oberbeckmann S."/>
            <person name="Bunk B."/>
            <person name="Jeske O."/>
            <person name="Meyerdierks A."/>
            <person name="Storesund J.E."/>
            <person name="Kallscheuer N."/>
            <person name="Luecker S."/>
            <person name="Lage O.M."/>
            <person name="Pohl T."/>
            <person name="Merkel B.J."/>
            <person name="Hornburger P."/>
            <person name="Mueller R.-W."/>
            <person name="Bruemmer F."/>
            <person name="Labrenz M."/>
            <person name="Spormann A.M."/>
            <person name="Op Den Camp H."/>
            <person name="Overmann J."/>
            <person name="Amann R."/>
            <person name="Jetten M.S.M."/>
            <person name="Mascher T."/>
            <person name="Medema M.H."/>
            <person name="Devos D.P."/>
            <person name="Kaster A.-K."/>
            <person name="Ovreas L."/>
            <person name="Rohde M."/>
            <person name="Galperin M.Y."/>
            <person name="Jogler C."/>
        </authorList>
    </citation>
    <scope>NUCLEOTIDE SEQUENCE [LARGE SCALE GENOMIC DNA]</scope>
    <source>
        <strain evidence="1 2">Poly59</strain>
    </source>
</reference>
<dbReference type="RefSeq" id="WP_146535584.1">
    <property type="nucleotide sequence ID" value="NZ_SJPX01000004.1"/>
</dbReference>
<dbReference type="EMBL" id="SJPX01000004">
    <property type="protein sequence ID" value="TWU49305.1"/>
    <property type="molecule type" value="Genomic_DNA"/>
</dbReference>
<accession>A0A5C6ELG1</accession>
<dbReference type="Proteomes" id="UP000317977">
    <property type="component" value="Unassembled WGS sequence"/>
</dbReference>
<protein>
    <submittedName>
        <fullName evidence="1">Uncharacterized protein</fullName>
    </submittedName>
</protein>
<sequence>MKNKTRRVTVDIQGQEEIRHIRSVIMEVPEDMLDEEVECVNADHFNQVEERSEWEVDDSSGIYAEGFPTLIGPAAQDAEPDLIVVRDDNGEFRVCGNEKFLLS</sequence>
<organism evidence="1 2">
    <name type="scientific">Rubripirellula reticaptiva</name>
    <dbReference type="NCBI Taxonomy" id="2528013"/>
    <lineage>
        <taxon>Bacteria</taxon>
        <taxon>Pseudomonadati</taxon>
        <taxon>Planctomycetota</taxon>
        <taxon>Planctomycetia</taxon>
        <taxon>Pirellulales</taxon>
        <taxon>Pirellulaceae</taxon>
        <taxon>Rubripirellula</taxon>
    </lineage>
</organism>
<dbReference type="OrthoDB" id="275632at2"/>
<proteinExistence type="predicted"/>
<name>A0A5C6ELG1_9BACT</name>
<dbReference type="AlphaFoldDB" id="A0A5C6ELG1"/>
<keyword evidence="2" id="KW-1185">Reference proteome</keyword>